<dbReference type="SUPFAM" id="SSF50494">
    <property type="entry name" value="Trypsin-like serine proteases"/>
    <property type="match status" value="1"/>
</dbReference>
<dbReference type="PRINTS" id="PR00834">
    <property type="entry name" value="PROTEASES2C"/>
</dbReference>
<dbReference type="InterPro" id="IPR036034">
    <property type="entry name" value="PDZ_sf"/>
</dbReference>
<dbReference type="InterPro" id="IPR001940">
    <property type="entry name" value="Peptidase_S1C"/>
</dbReference>
<keyword evidence="3" id="KW-0378">Hydrolase</keyword>
<gene>
    <name evidence="7" type="ORF">UFOPK4043_00297</name>
</gene>
<dbReference type="InterPro" id="IPR051201">
    <property type="entry name" value="Chloro_Bact_Ser_Proteases"/>
</dbReference>
<dbReference type="EMBL" id="CAFBPA010000027">
    <property type="protein sequence ID" value="CAB4997579.1"/>
    <property type="molecule type" value="Genomic_DNA"/>
</dbReference>
<evidence type="ECO:0000256" key="1">
    <source>
        <dbReference type="ARBA" id="ARBA00010541"/>
    </source>
</evidence>
<name>A0A6J7P330_9ZZZZ</name>
<protein>
    <submittedName>
        <fullName evidence="7">Unannotated protein</fullName>
    </submittedName>
</protein>
<keyword evidence="2" id="KW-0645">Protease</keyword>
<dbReference type="AlphaFoldDB" id="A0A6J7P330"/>
<evidence type="ECO:0000256" key="2">
    <source>
        <dbReference type="ARBA" id="ARBA00022670"/>
    </source>
</evidence>
<organism evidence="7">
    <name type="scientific">freshwater metagenome</name>
    <dbReference type="NCBI Taxonomy" id="449393"/>
    <lineage>
        <taxon>unclassified sequences</taxon>
        <taxon>metagenomes</taxon>
        <taxon>ecological metagenomes</taxon>
    </lineage>
</organism>
<dbReference type="Gene3D" id="2.30.42.10">
    <property type="match status" value="1"/>
</dbReference>
<keyword evidence="5" id="KW-0812">Transmembrane</keyword>
<dbReference type="GO" id="GO:0004252">
    <property type="term" value="F:serine-type endopeptidase activity"/>
    <property type="evidence" value="ECO:0007669"/>
    <property type="project" value="InterPro"/>
</dbReference>
<dbReference type="SUPFAM" id="SSF50156">
    <property type="entry name" value="PDZ domain-like"/>
    <property type="match status" value="1"/>
</dbReference>
<evidence type="ECO:0000313" key="7">
    <source>
        <dbReference type="EMBL" id="CAB4997579.1"/>
    </source>
</evidence>
<evidence type="ECO:0000256" key="3">
    <source>
        <dbReference type="ARBA" id="ARBA00022801"/>
    </source>
</evidence>
<dbReference type="InterPro" id="IPR043504">
    <property type="entry name" value="Peptidase_S1_PA_chymotrypsin"/>
</dbReference>
<dbReference type="SMART" id="SM00228">
    <property type="entry name" value="PDZ"/>
    <property type="match status" value="1"/>
</dbReference>
<reference evidence="7" key="1">
    <citation type="submission" date="2020-05" db="EMBL/GenBank/DDBJ databases">
        <authorList>
            <person name="Chiriac C."/>
            <person name="Salcher M."/>
            <person name="Ghai R."/>
            <person name="Kavagutti S V."/>
        </authorList>
    </citation>
    <scope>NUCLEOTIDE SEQUENCE</scope>
</reference>
<feature type="transmembrane region" description="Helical" evidence="5">
    <location>
        <begin position="57"/>
        <end position="83"/>
    </location>
</feature>
<dbReference type="PANTHER" id="PTHR43343">
    <property type="entry name" value="PEPTIDASE S12"/>
    <property type="match status" value="1"/>
</dbReference>
<dbReference type="GO" id="GO:0006508">
    <property type="term" value="P:proteolysis"/>
    <property type="evidence" value="ECO:0007669"/>
    <property type="project" value="UniProtKB-KW"/>
</dbReference>
<dbReference type="PROSITE" id="PS50106">
    <property type="entry name" value="PDZ"/>
    <property type="match status" value="1"/>
</dbReference>
<feature type="compositionally biased region" description="Low complexity" evidence="4">
    <location>
        <begin position="21"/>
        <end position="50"/>
    </location>
</feature>
<dbReference type="Pfam" id="PF13180">
    <property type="entry name" value="PDZ_2"/>
    <property type="match status" value="1"/>
</dbReference>
<evidence type="ECO:0000256" key="5">
    <source>
        <dbReference type="SAM" id="Phobius"/>
    </source>
</evidence>
<dbReference type="InterPro" id="IPR009003">
    <property type="entry name" value="Peptidase_S1_PA"/>
</dbReference>
<feature type="domain" description="PDZ" evidence="6">
    <location>
        <begin position="308"/>
        <end position="390"/>
    </location>
</feature>
<feature type="region of interest" description="Disordered" evidence="4">
    <location>
        <begin position="1"/>
        <end position="51"/>
    </location>
</feature>
<proteinExistence type="inferred from homology"/>
<dbReference type="Gene3D" id="2.40.10.10">
    <property type="entry name" value="Trypsin-like serine proteases"/>
    <property type="match status" value="2"/>
</dbReference>
<keyword evidence="5" id="KW-1133">Transmembrane helix</keyword>
<evidence type="ECO:0000259" key="6">
    <source>
        <dbReference type="PROSITE" id="PS50106"/>
    </source>
</evidence>
<dbReference type="InterPro" id="IPR001478">
    <property type="entry name" value="PDZ"/>
</dbReference>
<sequence length="404" mass="39610">MTTQLPELPGPQPSGPQADWSGSSSPYSTDSAYSTYSGYTPDEPNNSARPPSRRVRVAALVAGACVMTLGAGTLGGAIGYLAARDSLATGPLQVAAASSLSAPASGSIAAVAAAVQPSVVQLDVSGDAGSGTGSGFVIRDDGYIVTNNHVAGSAKSSGSIKVSFADGTTADGTLVGANPGYDIAVVKVDRANLDAIAMGSSAGLVVGDSVIAVGSPLGLQGTVTTGIVSALNRPVTAGGEGEMAFINAIQTDAAINPGNSGGPLVDSTGAVIGVNSAIASMSSGLGQPGSIGLGFAIPFDTVKRIVDEIISSGSSSTPVIGVKLEMAFTGPGAKVAEITGDGPAEMAGLATGDLITKLNGQLIADATSLIVTIRANAPGDQVMLTVVRGDKTLNIPVTLDALKS</sequence>
<accession>A0A6J7P330</accession>
<dbReference type="PANTHER" id="PTHR43343:SF3">
    <property type="entry name" value="PROTEASE DO-LIKE 8, CHLOROPLASTIC"/>
    <property type="match status" value="1"/>
</dbReference>
<evidence type="ECO:0000256" key="4">
    <source>
        <dbReference type="SAM" id="MobiDB-lite"/>
    </source>
</evidence>
<comment type="similarity">
    <text evidence="1">Belongs to the peptidase S1C family.</text>
</comment>
<keyword evidence="5" id="KW-0472">Membrane</keyword>
<dbReference type="Pfam" id="PF13365">
    <property type="entry name" value="Trypsin_2"/>
    <property type="match status" value="1"/>
</dbReference>